<dbReference type="KEGG" id="xfa:XF_0815"/>
<dbReference type="HOGENOM" id="CLU_3067786_0_0_6"/>
<protein>
    <submittedName>
        <fullName evidence="1">Uncharacterized protein</fullName>
    </submittedName>
</protein>
<dbReference type="Proteomes" id="UP000000812">
    <property type="component" value="Chromosome"/>
</dbReference>
<dbReference type="AlphaFoldDB" id="Q9PF63"/>
<sequence>MNPPQDTHPADDSLPSPCVACWHRIRLTDSDPAIRKAIDCLDMDEMPPFQERC</sequence>
<name>Q9PF63_XYLFA</name>
<dbReference type="PIR" id="B82759">
    <property type="entry name" value="B82759"/>
</dbReference>
<proteinExistence type="predicted"/>
<organism evidence="1 2">
    <name type="scientific">Xylella fastidiosa (strain 9a5c)</name>
    <dbReference type="NCBI Taxonomy" id="160492"/>
    <lineage>
        <taxon>Bacteria</taxon>
        <taxon>Pseudomonadati</taxon>
        <taxon>Pseudomonadota</taxon>
        <taxon>Gammaproteobacteria</taxon>
        <taxon>Lysobacterales</taxon>
        <taxon>Lysobacteraceae</taxon>
        <taxon>Xylella</taxon>
    </lineage>
</organism>
<gene>
    <name evidence="1" type="ordered locus">XF_0815</name>
</gene>
<accession>Q9PF63</accession>
<dbReference type="EMBL" id="AE003849">
    <property type="protein sequence ID" value="AAF83625.1"/>
    <property type="molecule type" value="Genomic_DNA"/>
</dbReference>
<evidence type="ECO:0000313" key="1">
    <source>
        <dbReference type="EMBL" id="AAF83625.1"/>
    </source>
</evidence>
<evidence type="ECO:0000313" key="2">
    <source>
        <dbReference type="Proteomes" id="UP000000812"/>
    </source>
</evidence>
<reference evidence="1 2" key="1">
    <citation type="journal article" date="2000" name="Nature">
        <title>The genome sequence of the plant pathogen Xylella fastidiosa.</title>
        <authorList>
            <person name="Simpson A.J."/>
            <person name="Reinach F.C."/>
            <person name="Arruda P."/>
            <person name="Abreu F.A."/>
            <person name="Acencio M."/>
            <person name="Alvarenga R."/>
            <person name="Alves L.M."/>
            <person name="Araya J.E."/>
            <person name="Baia G.S."/>
            <person name="Baptista C.S."/>
            <person name="Barros M.H."/>
            <person name="Bonaccorsi E.D."/>
            <person name="Bordin S."/>
            <person name="Bove J.M."/>
            <person name="Briones M.R."/>
            <person name="Bueno M.R."/>
            <person name="Camargo A.A."/>
            <person name="Camargo L.E."/>
            <person name="Carraro D.M."/>
            <person name="Carrer H."/>
            <person name="Colauto N.B."/>
            <person name="Colombo C."/>
            <person name="Costa F.F."/>
            <person name="Costa M.C."/>
            <person name="Costa-Neto C.M."/>
            <person name="Coutinho L.L."/>
            <person name="Cristofani M."/>
            <person name="Dias-Neto E."/>
            <person name="Docena C."/>
            <person name="El-Dorry H."/>
            <person name="Facincani A.P."/>
            <person name="Ferreira A.J."/>
            <person name="Ferreira V.C."/>
            <person name="Ferro J.A."/>
            <person name="Fraga J.S."/>
            <person name="Franca S.C."/>
            <person name="Franco M.C."/>
            <person name="Frohme M."/>
            <person name="Furlan L.R."/>
            <person name="Garnier M."/>
            <person name="Goldman G.H."/>
            <person name="Goldman M.H."/>
            <person name="Gomes S.L."/>
            <person name="Gruber A."/>
            <person name="Ho P.L."/>
            <person name="Hoheisel J.D."/>
            <person name="Junqueira M.L."/>
            <person name="Kemper E.L."/>
            <person name="Kitajima J.P."/>
            <person name="Krieger J.E."/>
            <person name="Kuramae E.E."/>
            <person name="Laigret F."/>
            <person name="Lambais M.R."/>
            <person name="Leite L.C."/>
            <person name="Lemos E.G."/>
            <person name="Lemos M.V."/>
            <person name="Lopes S.A."/>
            <person name="Lopes C.R."/>
            <person name="Machado J.A."/>
            <person name="Machado M.A."/>
            <person name="Madeira A.M."/>
            <person name="Madeira H.M."/>
            <person name="Marino C.L."/>
            <person name="Marques M.V."/>
            <person name="Martins E.A."/>
            <person name="Martins E.M."/>
            <person name="Matsukuma A.Y."/>
            <person name="Menck C.F."/>
            <person name="Miracca E.C."/>
            <person name="Miyaki C.Y."/>
            <person name="Monteriro-Vitorello C.B."/>
            <person name="Moon D.H."/>
            <person name="Nagai M.A."/>
            <person name="Nascimento A.L."/>
            <person name="Netto L.E."/>
            <person name="Nhani A.Jr."/>
            <person name="Nobrega F.G."/>
            <person name="Nunes L.R."/>
            <person name="Oliveira M.A."/>
            <person name="de Oliveira M.C."/>
            <person name="de Oliveira R.C."/>
            <person name="Palmieri D.A."/>
            <person name="Paris A."/>
            <person name="Peixoto B.R."/>
            <person name="Pereira G.A."/>
            <person name="Pereira H.A.Jr."/>
            <person name="Pesquero J.B."/>
            <person name="Quaggio R.B."/>
            <person name="Roberto P.G."/>
            <person name="Rodrigues V."/>
            <person name="de M Rosa A.J."/>
            <person name="de Rosa V.E.Jr."/>
            <person name="de Sa R.G."/>
            <person name="Santelli R.V."/>
            <person name="Sawasaki H.E."/>
            <person name="da Silva A.C."/>
            <person name="da Silva A.M."/>
            <person name="da Silva F.R."/>
            <person name="da Silva W.A.Jr."/>
            <person name="da Silveira J.F."/>
            <person name="Silvestri M.L."/>
            <person name="Siqueira W.J."/>
            <person name="de Souza A.A."/>
            <person name="de Souza A.P."/>
            <person name="Terenzi M.F."/>
            <person name="Truffi D."/>
            <person name="Tsai S.M."/>
            <person name="Tsuhako M.H."/>
            <person name="Vallada H."/>
            <person name="Van Sluys M.A."/>
            <person name="Verjovski-Almeida S."/>
            <person name="Vettore A.L."/>
            <person name="Zago M.A."/>
            <person name="Zatz M."/>
            <person name="Meidanis J."/>
            <person name="Setubal J.C."/>
        </authorList>
    </citation>
    <scope>NUCLEOTIDE SEQUENCE [LARGE SCALE GENOMIC DNA]</scope>
    <source>
        <strain evidence="1 2">9a5c</strain>
    </source>
</reference>